<dbReference type="PANTHER" id="PTHR43489">
    <property type="entry name" value="ISOMERASE"/>
    <property type="match status" value="1"/>
</dbReference>
<dbReference type="AlphaFoldDB" id="A0A523YQZ1"/>
<dbReference type="PANTHER" id="PTHR43489:SF7">
    <property type="entry name" value="3-DEHYDRO-D-GULOSIDE 4-EPIMERASE-RELATED"/>
    <property type="match status" value="1"/>
</dbReference>
<dbReference type="EMBL" id="SOIJ01000055">
    <property type="protein sequence ID" value="TET93918.1"/>
    <property type="molecule type" value="Genomic_DNA"/>
</dbReference>
<organism evidence="3 4">
    <name type="scientific">Aerophobetes bacterium</name>
    <dbReference type="NCBI Taxonomy" id="2030807"/>
    <lineage>
        <taxon>Bacteria</taxon>
        <taxon>Candidatus Aerophobota</taxon>
    </lineage>
</organism>
<evidence type="ECO:0000313" key="4">
    <source>
        <dbReference type="Proteomes" id="UP000316925"/>
    </source>
</evidence>
<keyword evidence="1 3" id="KW-0413">Isomerase</keyword>
<gene>
    <name evidence="3" type="ORF">E3J33_01000</name>
</gene>
<dbReference type="SUPFAM" id="SSF51658">
    <property type="entry name" value="Xylose isomerase-like"/>
    <property type="match status" value="1"/>
</dbReference>
<protein>
    <submittedName>
        <fullName evidence="3">Sugar phosphate isomerase/epimerase</fullName>
    </submittedName>
</protein>
<dbReference type="GO" id="GO:0016853">
    <property type="term" value="F:isomerase activity"/>
    <property type="evidence" value="ECO:0007669"/>
    <property type="project" value="UniProtKB-KW"/>
</dbReference>
<sequence length="287" mass="32829">MKYGAFALIWVPSFTERALYLFDKVRNMGFEGIEISLSQSFLKSGPIMGIKRESKQTGVKCVISTGLDEEHNIIDSEKSTRKRGVNYLKRCVEIASELNSDVLSGVIYAPWGQFTGLARTSKEWEYCKEGLWKVAEFAKEGGVYLAIEPVNRFESFFLNTASEAQKLIKEIEHPNIKMHLDTFQMNIEENNMNEAIKTAGDLLYHFHCCASHRGTPGTGHIEWDEVFKALKEVNYQRWLVIESFTPDIMKKEFGKQVAIWRRIASPDEIASEGLKFLKKCEEPIPLK</sequence>
<dbReference type="InterPro" id="IPR050417">
    <property type="entry name" value="Sugar_Epim/Isomerase"/>
</dbReference>
<feature type="domain" description="Xylose isomerase-like TIM barrel" evidence="2">
    <location>
        <begin position="22"/>
        <end position="280"/>
    </location>
</feature>
<reference evidence="3 4" key="1">
    <citation type="submission" date="2019-03" db="EMBL/GenBank/DDBJ databases">
        <title>Metabolic potential of uncultured bacteria and archaea associated with petroleum seepage in deep-sea sediments.</title>
        <authorList>
            <person name="Dong X."/>
            <person name="Hubert C."/>
        </authorList>
    </citation>
    <scope>NUCLEOTIDE SEQUENCE [LARGE SCALE GENOMIC DNA]</scope>
    <source>
        <strain evidence="3">E29_bin28</strain>
    </source>
</reference>
<dbReference type="InterPro" id="IPR036237">
    <property type="entry name" value="Xyl_isomerase-like_sf"/>
</dbReference>
<evidence type="ECO:0000259" key="2">
    <source>
        <dbReference type="Pfam" id="PF01261"/>
    </source>
</evidence>
<comment type="caution">
    <text evidence="3">The sequence shown here is derived from an EMBL/GenBank/DDBJ whole genome shotgun (WGS) entry which is preliminary data.</text>
</comment>
<dbReference type="InterPro" id="IPR013022">
    <property type="entry name" value="Xyl_isomerase-like_TIM-brl"/>
</dbReference>
<proteinExistence type="predicted"/>
<dbReference type="Pfam" id="PF01261">
    <property type="entry name" value="AP_endonuc_2"/>
    <property type="match status" value="1"/>
</dbReference>
<name>A0A523YQZ1_UNCAE</name>
<evidence type="ECO:0000313" key="3">
    <source>
        <dbReference type="EMBL" id="TET93918.1"/>
    </source>
</evidence>
<evidence type="ECO:0000256" key="1">
    <source>
        <dbReference type="ARBA" id="ARBA00023235"/>
    </source>
</evidence>
<dbReference type="Proteomes" id="UP000316925">
    <property type="component" value="Unassembled WGS sequence"/>
</dbReference>
<dbReference type="Gene3D" id="3.20.20.150">
    <property type="entry name" value="Divalent-metal-dependent TIM barrel enzymes"/>
    <property type="match status" value="1"/>
</dbReference>
<accession>A0A523YQZ1</accession>